<gene>
    <name evidence="1" type="ORF">PENTCL1PPCAC_30020</name>
</gene>
<accession>A0AAV5UL99</accession>
<keyword evidence="2" id="KW-1185">Reference proteome</keyword>
<sequence length="176" mass="18577">MMMMGDSSEVVAVSENTYMIEEGIVPVMSEMTMMMSMCVMYAEESSSHLGNFLVADAVALKDTSNESMSESGSLACDPSLLESETNSEFLAENHAVVVTTTGSVNHADNVSSSLSVNESVVVSDLLALVQSESCSCVLSVMESMVVSGVLSLGESNSETLQDRSKAVALEPFGSEE</sequence>
<protein>
    <submittedName>
        <fullName evidence="1">Uncharacterized protein</fullName>
    </submittedName>
</protein>
<dbReference type="Proteomes" id="UP001432027">
    <property type="component" value="Unassembled WGS sequence"/>
</dbReference>
<dbReference type="EMBL" id="BTSX01000006">
    <property type="protein sequence ID" value="GMT07846.1"/>
    <property type="molecule type" value="Genomic_DNA"/>
</dbReference>
<organism evidence="1 2">
    <name type="scientific">Pristionchus entomophagus</name>
    <dbReference type="NCBI Taxonomy" id="358040"/>
    <lineage>
        <taxon>Eukaryota</taxon>
        <taxon>Metazoa</taxon>
        <taxon>Ecdysozoa</taxon>
        <taxon>Nematoda</taxon>
        <taxon>Chromadorea</taxon>
        <taxon>Rhabditida</taxon>
        <taxon>Rhabditina</taxon>
        <taxon>Diplogasteromorpha</taxon>
        <taxon>Diplogasteroidea</taxon>
        <taxon>Neodiplogasteridae</taxon>
        <taxon>Pristionchus</taxon>
    </lineage>
</organism>
<dbReference type="AlphaFoldDB" id="A0AAV5UL99"/>
<name>A0AAV5UL99_9BILA</name>
<evidence type="ECO:0000313" key="2">
    <source>
        <dbReference type="Proteomes" id="UP001432027"/>
    </source>
</evidence>
<proteinExistence type="predicted"/>
<feature type="non-terminal residue" evidence="1">
    <location>
        <position position="176"/>
    </location>
</feature>
<evidence type="ECO:0000313" key="1">
    <source>
        <dbReference type="EMBL" id="GMT07846.1"/>
    </source>
</evidence>
<comment type="caution">
    <text evidence="1">The sequence shown here is derived from an EMBL/GenBank/DDBJ whole genome shotgun (WGS) entry which is preliminary data.</text>
</comment>
<reference evidence="1" key="1">
    <citation type="submission" date="2023-10" db="EMBL/GenBank/DDBJ databases">
        <title>Genome assembly of Pristionchus species.</title>
        <authorList>
            <person name="Yoshida K."/>
            <person name="Sommer R.J."/>
        </authorList>
    </citation>
    <scope>NUCLEOTIDE SEQUENCE</scope>
    <source>
        <strain evidence="1">RS0144</strain>
    </source>
</reference>